<dbReference type="eggNOG" id="COG0823">
    <property type="taxonomic scope" value="Bacteria"/>
</dbReference>
<dbReference type="PANTHER" id="PTHR36842:SF1">
    <property type="entry name" value="PROTEIN TOLB"/>
    <property type="match status" value="1"/>
</dbReference>
<dbReference type="EMBL" id="AP009153">
    <property type="protein sequence ID" value="BAH37212.1"/>
    <property type="molecule type" value="Genomic_DNA"/>
</dbReference>
<dbReference type="Proteomes" id="UP000002209">
    <property type="component" value="Chromosome"/>
</dbReference>
<evidence type="ECO:0000313" key="3">
    <source>
        <dbReference type="EMBL" id="BAH37212.1"/>
    </source>
</evidence>
<dbReference type="STRING" id="379066.GAU_0170"/>
<dbReference type="InterPro" id="IPR011042">
    <property type="entry name" value="6-blade_b-propeller_TolB-like"/>
</dbReference>
<gene>
    <name evidence="3" type="ordered locus">GAU_0170</name>
</gene>
<proteinExistence type="inferred from homology"/>
<comment type="similarity">
    <text evidence="1">Belongs to the TolB family.</text>
</comment>
<keyword evidence="4" id="KW-1185">Reference proteome</keyword>
<evidence type="ECO:0000256" key="2">
    <source>
        <dbReference type="SAM" id="SignalP"/>
    </source>
</evidence>
<feature type="chain" id="PRO_5002904031" description="TolB protein" evidence="2">
    <location>
        <begin position="41"/>
        <end position="380"/>
    </location>
</feature>
<sequence>MGRTGLTVLPMSISPRLPAHTAIASAIVLLSAACSSPDSAARDTAATAATADSGALNIAVTADSGEAHLTNIRQITNGGENAEAYFSQDGQWLTFQSTRDGRACDQQYVMRVDGTGLTKVSVGGKTTCGWFLPGGNKLFFASTHAADSACPPRPDPSKGYVWGIDKYDIYTADRDGQNLTRLTNYGVYTAEGVLSPDGKRIVFTSLKDGDLDIYTMNVDGTDVKRLTTTPGYDGGPWWSPDGTKIVYRAWHYDNDTDLKAYQELLKQNMIRPNKMELFVMNADGSDQRQITKLGGANFGPSWTPDGQRVIFSSNHKNPRSRNFDLYIVGLDGNNLEQVTTNGEFDGFPMFSPDGTKLIWASNRGAAKEGDTNLFIAEWKN</sequence>
<evidence type="ECO:0000256" key="1">
    <source>
        <dbReference type="ARBA" id="ARBA00009820"/>
    </source>
</evidence>
<evidence type="ECO:0000313" key="4">
    <source>
        <dbReference type="Proteomes" id="UP000002209"/>
    </source>
</evidence>
<dbReference type="PROSITE" id="PS51257">
    <property type="entry name" value="PROKAR_LIPOPROTEIN"/>
    <property type="match status" value="1"/>
</dbReference>
<dbReference type="KEGG" id="gau:GAU_0170"/>
<dbReference type="InterPro" id="IPR011659">
    <property type="entry name" value="WD40"/>
</dbReference>
<dbReference type="AlphaFoldDB" id="C1A4Q2"/>
<dbReference type="HOGENOM" id="CLU_048333_0_0_0"/>
<reference evidence="4" key="1">
    <citation type="submission" date="2006-03" db="EMBL/GenBank/DDBJ databases">
        <title>Complete genome sequence of Gemmatimonas aurantiaca T-27 that represents a novel phylum Gemmatimonadetes.</title>
        <authorList>
            <person name="Takasaki K."/>
            <person name="Ichikawa N."/>
            <person name="Miura H."/>
            <person name="Matsushita S."/>
            <person name="Watanabe Y."/>
            <person name="Oguchi A."/>
            <person name="Ankai A."/>
            <person name="Yashiro I."/>
            <person name="Takahashi M."/>
            <person name="Terui Y."/>
            <person name="Fukui S."/>
            <person name="Yokoyama H."/>
            <person name="Tanikawa S."/>
            <person name="Hanada S."/>
            <person name="Kamagata Y."/>
            <person name="Fujita N."/>
        </authorList>
    </citation>
    <scope>NUCLEOTIDE SEQUENCE [LARGE SCALE GENOMIC DNA]</scope>
    <source>
        <strain evidence="4">T-27 / DSM 14586 / JCM 11422 / NBRC 100505</strain>
    </source>
</reference>
<evidence type="ECO:0008006" key="5">
    <source>
        <dbReference type="Google" id="ProtNLM"/>
    </source>
</evidence>
<dbReference type="PANTHER" id="PTHR36842">
    <property type="entry name" value="PROTEIN TOLB HOMOLOG"/>
    <property type="match status" value="1"/>
</dbReference>
<keyword evidence="2" id="KW-0732">Signal</keyword>
<dbReference type="SUPFAM" id="SSF82171">
    <property type="entry name" value="DPP6 N-terminal domain-like"/>
    <property type="match status" value="1"/>
</dbReference>
<feature type="signal peptide" evidence="2">
    <location>
        <begin position="1"/>
        <end position="40"/>
    </location>
</feature>
<name>C1A4Q2_GEMAT</name>
<accession>C1A4Q2</accession>
<protein>
    <recommendedName>
        <fullName evidence="5">TolB protein</fullName>
    </recommendedName>
</protein>
<organism evidence="3 4">
    <name type="scientific">Gemmatimonas aurantiaca (strain DSM 14586 / JCM 11422 / NBRC 100505 / T-27)</name>
    <dbReference type="NCBI Taxonomy" id="379066"/>
    <lineage>
        <taxon>Bacteria</taxon>
        <taxon>Pseudomonadati</taxon>
        <taxon>Gemmatimonadota</taxon>
        <taxon>Gemmatimonadia</taxon>
        <taxon>Gemmatimonadales</taxon>
        <taxon>Gemmatimonadaceae</taxon>
        <taxon>Gemmatimonas</taxon>
    </lineage>
</organism>
<dbReference type="Gene3D" id="2.120.10.30">
    <property type="entry name" value="TolB, C-terminal domain"/>
    <property type="match status" value="3"/>
</dbReference>
<dbReference type="Pfam" id="PF07676">
    <property type="entry name" value="PD40"/>
    <property type="match status" value="5"/>
</dbReference>